<dbReference type="InterPro" id="IPR001606">
    <property type="entry name" value="ARID_dom"/>
</dbReference>
<evidence type="ECO:0000313" key="5">
    <source>
        <dbReference type="EMBL" id="PNF23795.1"/>
    </source>
</evidence>
<keyword evidence="3" id="KW-0539">Nucleus</keyword>
<dbReference type="InterPro" id="IPR036431">
    <property type="entry name" value="ARID_dom_sf"/>
</dbReference>
<keyword evidence="1" id="KW-0805">Transcription regulation</keyword>
<evidence type="ECO:0000259" key="4">
    <source>
        <dbReference type="PROSITE" id="PS51011"/>
    </source>
</evidence>
<dbReference type="PROSITE" id="PS51011">
    <property type="entry name" value="ARID"/>
    <property type="match status" value="1"/>
</dbReference>
<name>A0A2J7Q5E3_9NEOP</name>
<dbReference type="InterPro" id="IPR052406">
    <property type="entry name" value="Chromatin_Remodeling_Comp"/>
</dbReference>
<accession>A0A2J7Q5E3</accession>
<reference evidence="5 6" key="1">
    <citation type="submission" date="2017-12" db="EMBL/GenBank/DDBJ databases">
        <title>Hemimetabolous genomes reveal molecular basis of termite eusociality.</title>
        <authorList>
            <person name="Harrison M.C."/>
            <person name="Jongepier E."/>
            <person name="Robertson H.M."/>
            <person name="Arning N."/>
            <person name="Bitard-Feildel T."/>
            <person name="Chao H."/>
            <person name="Childers C.P."/>
            <person name="Dinh H."/>
            <person name="Doddapaneni H."/>
            <person name="Dugan S."/>
            <person name="Gowin J."/>
            <person name="Greiner C."/>
            <person name="Han Y."/>
            <person name="Hu H."/>
            <person name="Hughes D.S.T."/>
            <person name="Huylmans A.-K."/>
            <person name="Kemena C."/>
            <person name="Kremer L.P.M."/>
            <person name="Lee S.L."/>
            <person name="Lopez-Ezquerra A."/>
            <person name="Mallet L."/>
            <person name="Monroy-Kuhn J.M."/>
            <person name="Moser A."/>
            <person name="Murali S.C."/>
            <person name="Muzny D.M."/>
            <person name="Otani S."/>
            <person name="Piulachs M.-D."/>
            <person name="Poelchau M."/>
            <person name="Qu J."/>
            <person name="Schaub F."/>
            <person name="Wada-Katsumata A."/>
            <person name="Worley K.C."/>
            <person name="Xie Q."/>
            <person name="Ylla G."/>
            <person name="Poulsen M."/>
            <person name="Gibbs R.A."/>
            <person name="Schal C."/>
            <person name="Richards S."/>
            <person name="Belles X."/>
            <person name="Korb J."/>
            <person name="Bornberg-Bauer E."/>
        </authorList>
    </citation>
    <scope>NUCLEOTIDE SEQUENCE [LARGE SCALE GENOMIC DNA]</scope>
    <source>
        <tissue evidence="5">Whole body</tissue>
    </source>
</reference>
<dbReference type="AlphaFoldDB" id="A0A2J7Q5E3"/>
<keyword evidence="2" id="KW-0804">Transcription</keyword>
<dbReference type="SUPFAM" id="SSF46774">
    <property type="entry name" value="ARID-like"/>
    <property type="match status" value="1"/>
</dbReference>
<dbReference type="InParanoid" id="A0A2J7Q5E3"/>
<comment type="caution">
    <text evidence="5">The sequence shown here is derived from an EMBL/GenBank/DDBJ whole genome shotgun (WGS) entry which is preliminary data.</text>
</comment>
<feature type="domain" description="ARID" evidence="4">
    <location>
        <begin position="13"/>
        <end position="109"/>
    </location>
</feature>
<sequence>MAKILNKDPVTYQRERDGFIRDLQHFHETRGTPFRKVPKINGREIDLYLLYVLVTAHGGWVKVTEMAVSDTEEAYHEQSEYHTFDRNTESCPEDKRLSSYLASRGCEIDPLLQQLLGIGDKQILVQVGRELVSLIISIFALSDPEGLG</sequence>
<dbReference type="SMART" id="SM00501">
    <property type="entry name" value="BRIGHT"/>
    <property type="match status" value="1"/>
</dbReference>
<dbReference type="PANTHER" id="PTHR22970">
    <property type="entry name" value="AT-RICH INTERACTIVE DOMAIN-CONTAINING PROTEIN 2"/>
    <property type="match status" value="1"/>
</dbReference>
<dbReference type="GO" id="GO:0003677">
    <property type="term" value="F:DNA binding"/>
    <property type="evidence" value="ECO:0007669"/>
    <property type="project" value="InterPro"/>
</dbReference>
<dbReference type="Pfam" id="PF01388">
    <property type="entry name" value="ARID"/>
    <property type="match status" value="1"/>
</dbReference>
<gene>
    <name evidence="5" type="ORF">B7P43_G16592</name>
</gene>
<evidence type="ECO:0000313" key="6">
    <source>
        <dbReference type="Proteomes" id="UP000235965"/>
    </source>
</evidence>
<dbReference type="Gene3D" id="1.10.150.60">
    <property type="entry name" value="ARID DNA-binding domain"/>
    <property type="match status" value="1"/>
</dbReference>
<organism evidence="5 6">
    <name type="scientific">Cryptotermes secundus</name>
    <dbReference type="NCBI Taxonomy" id="105785"/>
    <lineage>
        <taxon>Eukaryota</taxon>
        <taxon>Metazoa</taxon>
        <taxon>Ecdysozoa</taxon>
        <taxon>Arthropoda</taxon>
        <taxon>Hexapoda</taxon>
        <taxon>Insecta</taxon>
        <taxon>Pterygota</taxon>
        <taxon>Neoptera</taxon>
        <taxon>Polyneoptera</taxon>
        <taxon>Dictyoptera</taxon>
        <taxon>Blattodea</taxon>
        <taxon>Blattoidea</taxon>
        <taxon>Termitoidae</taxon>
        <taxon>Kalotermitidae</taxon>
        <taxon>Cryptotermitinae</taxon>
        <taxon>Cryptotermes</taxon>
    </lineage>
</organism>
<protein>
    <recommendedName>
        <fullName evidence="4">ARID domain-containing protein</fullName>
    </recommendedName>
</protein>
<evidence type="ECO:0000256" key="2">
    <source>
        <dbReference type="ARBA" id="ARBA00023163"/>
    </source>
</evidence>
<dbReference type="Proteomes" id="UP000235965">
    <property type="component" value="Unassembled WGS sequence"/>
</dbReference>
<dbReference type="EMBL" id="NEVH01017570">
    <property type="protein sequence ID" value="PNF23795.1"/>
    <property type="molecule type" value="Genomic_DNA"/>
</dbReference>
<dbReference type="STRING" id="105785.A0A2J7Q5E3"/>
<evidence type="ECO:0000256" key="3">
    <source>
        <dbReference type="ARBA" id="ARBA00023242"/>
    </source>
</evidence>
<dbReference type="SMART" id="SM01014">
    <property type="entry name" value="ARID"/>
    <property type="match status" value="1"/>
</dbReference>
<proteinExistence type="predicted"/>
<keyword evidence="6" id="KW-1185">Reference proteome</keyword>
<evidence type="ECO:0000256" key="1">
    <source>
        <dbReference type="ARBA" id="ARBA00023015"/>
    </source>
</evidence>
<dbReference type="PANTHER" id="PTHR22970:SF14">
    <property type="entry name" value="AT-RICH INTERACTIVE DOMAIN-CONTAINING PROTEIN 2"/>
    <property type="match status" value="1"/>
</dbReference>